<keyword evidence="3" id="KW-1185">Reference proteome</keyword>
<protein>
    <recommendedName>
        <fullName evidence="1">Dynein heavy chain C-terminal domain-containing protein</fullName>
    </recommendedName>
</protein>
<dbReference type="PANTHER" id="PTHR46961:SF18">
    <property type="entry name" value="DYNEIN AXONEMAL HEAVY CHAIN 5"/>
    <property type="match status" value="1"/>
</dbReference>
<name>A0ABQ9FII6_TEGGR</name>
<dbReference type="InterPro" id="IPR041228">
    <property type="entry name" value="Dynein_C"/>
</dbReference>
<proteinExistence type="predicted"/>
<dbReference type="Pfam" id="PF18199">
    <property type="entry name" value="Dynein_C"/>
    <property type="match status" value="1"/>
</dbReference>
<dbReference type="InterPro" id="IPR026983">
    <property type="entry name" value="DHC"/>
</dbReference>
<dbReference type="Gene3D" id="1.20.1270.280">
    <property type="match status" value="1"/>
</dbReference>
<evidence type="ECO:0000259" key="1">
    <source>
        <dbReference type="Pfam" id="PF18199"/>
    </source>
</evidence>
<dbReference type="Proteomes" id="UP001217089">
    <property type="component" value="Unassembled WGS sequence"/>
</dbReference>
<evidence type="ECO:0000313" key="2">
    <source>
        <dbReference type="EMBL" id="KAJ8316367.1"/>
    </source>
</evidence>
<organism evidence="2 3">
    <name type="scientific">Tegillarca granosa</name>
    <name type="common">Malaysian cockle</name>
    <name type="synonym">Anadara granosa</name>
    <dbReference type="NCBI Taxonomy" id="220873"/>
    <lineage>
        <taxon>Eukaryota</taxon>
        <taxon>Metazoa</taxon>
        <taxon>Spiralia</taxon>
        <taxon>Lophotrochozoa</taxon>
        <taxon>Mollusca</taxon>
        <taxon>Bivalvia</taxon>
        <taxon>Autobranchia</taxon>
        <taxon>Pteriomorphia</taxon>
        <taxon>Arcoida</taxon>
        <taxon>Arcoidea</taxon>
        <taxon>Arcidae</taxon>
        <taxon>Tegillarca</taxon>
    </lineage>
</organism>
<accession>A0ABQ9FII6</accession>
<feature type="domain" description="Dynein heavy chain C-terminal" evidence="1">
    <location>
        <begin position="1"/>
        <end position="223"/>
    </location>
</feature>
<sequence>MQRVIGVVRTTLTDLKLAIEGTIIMSENLRDALDNMFDAKVPNLWRKISWQSSTLGFWFTELLERNDQFNFWVFTGRPDVFWMTGFFNPQGFLTAMRQEVTRAHKGWALDSVTLHNEVIKQFKEDISGPPPEGVYVHGLYLDGAGWDRRNCRLCEPPAKVLFTPMPVVHMFAVNSTAPKDPRLYQCPVYKKPHRTDLTYITFIVLKTNQSPDHWILRGVAALCDIK</sequence>
<gene>
    <name evidence="2" type="ORF">KUTeg_006381</name>
</gene>
<dbReference type="Gene3D" id="3.10.490.20">
    <property type="match status" value="1"/>
</dbReference>
<dbReference type="EMBL" id="JARBDR010000328">
    <property type="protein sequence ID" value="KAJ8316367.1"/>
    <property type="molecule type" value="Genomic_DNA"/>
</dbReference>
<evidence type="ECO:0000313" key="3">
    <source>
        <dbReference type="Proteomes" id="UP001217089"/>
    </source>
</evidence>
<comment type="caution">
    <text evidence="2">The sequence shown here is derived from an EMBL/GenBank/DDBJ whole genome shotgun (WGS) entry which is preliminary data.</text>
</comment>
<dbReference type="PANTHER" id="PTHR46961">
    <property type="entry name" value="DYNEIN HEAVY CHAIN 1, AXONEMAL-LIKE PROTEIN"/>
    <property type="match status" value="1"/>
</dbReference>
<dbReference type="InterPro" id="IPR043160">
    <property type="entry name" value="Dynein_C_barrel"/>
</dbReference>
<reference evidence="2 3" key="1">
    <citation type="submission" date="2022-12" db="EMBL/GenBank/DDBJ databases">
        <title>Chromosome-level genome of Tegillarca granosa.</title>
        <authorList>
            <person name="Kim J."/>
        </authorList>
    </citation>
    <scope>NUCLEOTIDE SEQUENCE [LARGE SCALE GENOMIC DNA]</scope>
    <source>
        <strain evidence="2">Teg-2019</strain>
        <tissue evidence="2">Adductor muscle</tissue>
    </source>
</reference>